<sequence length="688" mass="78005">MSSGNLRLLISRAESGDTSSLRSLCRELTSQNFTTEAASAVLKHFDVDLIPNTTTGDHLKDPHKTYVDRALLCLHLLTDIVFACRDRPSFNAIVVPQILAGIEGICLWINFCLHFGLSYPERPVSDRVIRKAYIAHSLMIIALIEADAEISRALVPLDVLTSVMMRLWVTQDKFGQEFMRLEGEDACPILHLMVVSAQEEAFAWQITTRGGNLADNFARSVVSRTRHLIQSQPTVTPSKYVNCQRFGRIVSRARIAHPELKRSLVKVRYMKEVGSALYSALTMVKIQSTSSEELMEDISATAFRIVEPGLDDLQSRGPHHWQDLTVGNIHGVLLWLVAQEASTSVDVCTDSFRAMTAHMVFPCVLKQLETTPIPEGVEDKLEKHMGFKDFWLDYFQDKLETRREIFREMPEGFSICDNLRCRRGRPVEGATIKQCSCCHTVIYCSEHCQKEDWVRYHRAERRAASPKHTQRCADGLWYTHATRRFHVYLIQRVYNAQCQRNHDDFGSSVPTLTLIGAYPHAHRCLPSRSSVPTLTLIGAYPHAHRCLPSRSSWFTLIRTKHIQFLMSPYPLSPLPEGNPNYRPEYGNEGGAWWERACLDPFDFQHYLKLRVKEIVLGFKCGRLETLLTGKGECEDGEVDVAEGMFHIGPDVTVFLAVPLHREHASANWEAGHGVVGYAFRGNLKILEL</sequence>
<evidence type="ECO:0000259" key="5">
    <source>
        <dbReference type="PROSITE" id="PS50865"/>
    </source>
</evidence>
<dbReference type="STRING" id="71717.A0A4Y7T072"/>
<keyword evidence="3" id="KW-0862">Zinc</keyword>
<evidence type="ECO:0000313" key="7">
    <source>
        <dbReference type="Proteomes" id="UP000298030"/>
    </source>
</evidence>
<evidence type="ECO:0000256" key="2">
    <source>
        <dbReference type="ARBA" id="ARBA00022771"/>
    </source>
</evidence>
<dbReference type="PROSITE" id="PS50865">
    <property type="entry name" value="ZF_MYND_2"/>
    <property type="match status" value="1"/>
</dbReference>
<comment type="caution">
    <text evidence="6">The sequence shown here is derived from an EMBL/GenBank/DDBJ whole genome shotgun (WGS) entry which is preliminary data.</text>
</comment>
<evidence type="ECO:0000313" key="6">
    <source>
        <dbReference type="EMBL" id="TEB27520.1"/>
    </source>
</evidence>
<dbReference type="SUPFAM" id="SSF144232">
    <property type="entry name" value="HIT/MYND zinc finger-like"/>
    <property type="match status" value="1"/>
</dbReference>
<keyword evidence="2 4" id="KW-0863">Zinc-finger</keyword>
<dbReference type="GO" id="GO:0008270">
    <property type="term" value="F:zinc ion binding"/>
    <property type="evidence" value="ECO:0007669"/>
    <property type="project" value="UniProtKB-KW"/>
</dbReference>
<keyword evidence="7" id="KW-1185">Reference proteome</keyword>
<dbReference type="Gene3D" id="6.10.140.2220">
    <property type="match status" value="1"/>
</dbReference>
<evidence type="ECO:0000256" key="4">
    <source>
        <dbReference type="PROSITE-ProRule" id="PRU00134"/>
    </source>
</evidence>
<gene>
    <name evidence="6" type="ORF">FA13DRAFT_1794683</name>
</gene>
<name>A0A4Y7T072_COPMI</name>
<evidence type="ECO:0000256" key="1">
    <source>
        <dbReference type="ARBA" id="ARBA00022723"/>
    </source>
</evidence>
<dbReference type="Proteomes" id="UP000298030">
    <property type="component" value="Unassembled WGS sequence"/>
</dbReference>
<reference evidence="6 7" key="1">
    <citation type="journal article" date="2019" name="Nat. Ecol. Evol.">
        <title>Megaphylogeny resolves global patterns of mushroom evolution.</title>
        <authorList>
            <person name="Varga T."/>
            <person name="Krizsan K."/>
            <person name="Foldi C."/>
            <person name="Dima B."/>
            <person name="Sanchez-Garcia M."/>
            <person name="Sanchez-Ramirez S."/>
            <person name="Szollosi G.J."/>
            <person name="Szarkandi J.G."/>
            <person name="Papp V."/>
            <person name="Albert L."/>
            <person name="Andreopoulos W."/>
            <person name="Angelini C."/>
            <person name="Antonin V."/>
            <person name="Barry K.W."/>
            <person name="Bougher N.L."/>
            <person name="Buchanan P."/>
            <person name="Buyck B."/>
            <person name="Bense V."/>
            <person name="Catcheside P."/>
            <person name="Chovatia M."/>
            <person name="Cooper J."/>
            <person name="Damon W."/>
            <person name="Desjardin D."/>
            <person name="Finy P."/>
            <person name="Geml J."/>
            <person name="Haridas S."/>
            <person name="Hughes K."/>
            <person name="Justo A."/>
            <person name="Karasinski D."/>
            <person name="Kautmanova I."/>
            <person name="Kiss B."/>
            <person name="Kocsube S."/>
            <person name="Kotiranta H."/>
            <person name="LaButti K.M."/>
            <person name="Lechner B.E."/>
            <person name="Liimatainen K."/>
            <person name="Lipzen A."/>
            <person name="Lukacs Z."/>
            <person name="Mihaltcheva S."/>
            <person name="Morgado L.N."/>
            <person name="Niskanen T."/>
            <person name="Noordeloos M.E."/>
            <person name="Ohm R.A."/>
            <person name="Ortiz-Santana B."/>
            <person name="Ovrebo C."/>
            <person name="Racz N."/>
            <person name="Riley R."/>
            <person name="Savchenko A."/>
            <person name="Shiryaev A."/>
            <person name="Soop K."/>
            <person name="Spirin V."/>
            <person name="Szebenyi C."/>
            <person name="Tomsovsky M."/>
            <person name="Tulloss R.E."/>
            <person name="Uehling J."/>
            <person name="Grigoriev I.V."/>
            <person name="Vagvolgyi C."/>
            <person name="Papp T."/>
            <person name="Martin F.M."/>
            <person name="Miettinen O."/>
            <person name="Hibbett D.S."/>
            <person name="Nagy L.G."/>
        </authorList>
    </citation>
    <scope>NUCLEOTIDE SEQUENCE [LARGE SCALE GENOMIC DNA]</scope>
    <source>
        <strain evidence="6 7">FP101781</strain>
    </source>
</reference>
<dbReference type="AlphaFoldDB" id="A0A4Y7T072"/>
<dbReference type="EMBL" id="QPFP01000039">
    <property type="protein sequence ID" value="TEB27520.1"/>
    <property type="molecule type" value="Genomic_DNA"/>
</dbReference>
<evidence type="ECO:0000256" key="3">
    <source>
        <dbReference type="ARBA" id="ARBA00022833"/>
    </source>
</evidence>
<feature type="domain" description="MYND-type" evidence="5">
    <location>
        <begin position="418"/>
        <end position="472"/>
    </location>
</feature>
<dbReference type="Pfam" id="PF01753">
    <property type="entry name" value="zf-MYND"/>
    <property type="match status" value="1"/>
</dbReference>
<accession>A0A4Y7T072</accession>
<dbReference type="InterPro" id="IPR002893">
    <property type="entry name" value="Znf_MYND"/>
</dbReference>
<proteinExistence type="predicted"/>
<protein>
    <recommendedName>
        <fullName evidence="5">MYND-type domain-containing protein</fullName>
    </recommendedName>
</protein>
<keyword evidence="1" id="KW-0479">Metal-binding</keyword>
<dbReference type="OrthoDB" id="5231159at2759"/>
<organism evidence="6 7">
    <name type="scientific">Coprinellus micaceus</name>
    <name type="common">Glistening ink-cap mushroom</name>
    <name type="synonym">Coprinus micaceus</name>
    <dbReference type="NCBI Taxonomy" id="71717"/>
    <lineage>
        <taxon>Eukaryota</taxon>
        <taxon>Fungi</taxon>
        <taxon>Dikarya</taxon>
        <taxon>Basidiomycota</taxon>
        <taxon>Agaricomycotina</taxon>
        <taxon>Agaricomycetes</taxon>
        <taxon>Agaricomycetidae</taxon>
        <taxon>Agaricales</taxon>
        <taxon>Agaricineae</taxon>
        <taxon>Psathyrellaceae</taxon>
        <taxon>Coprinellus</taxon>
    </lineage>
</organism>